<protein>
    <submittedName>
        <fullName evidence="1">Uncharacterized protein</fullName>
    </submittedName>
</protein>
<dbReference type="EMBL" id="VSSQ01142470">
    <property type="protein sequence ID" value="MPN63289.1"/>
    <property type="molecule type" value="Genomic_DNA"/>
</dbReference>
<dbReference type="AlphaFoldDB" id="A0A645JKP2"/>
<comment type="caution">
    <text evidence="1">The sequence shown here is derived from an EMBL/GenBank/DDBJ whole genome shotgun (WGS) entry which is preliminary data.</text>
</comment>
<reference evidence="1" key="1">
    <citation type="submission" date="2019-08" db="EMBL/GenBank/DDBJ databases">
        <authorList>
            <person name="Kucharzyk K."/>
            <person name="Murdoch R.W."/>
            <person name="Higgins S."/>
            <person name="Loffler F."/>
        </authorList>
    </citation>
    <scope>NUCLEOTIDE SEQUENCE</scope>
</reference>
<accession>A0A645JKP2</accession>
<organism evidence="1">
    <name type="scientific">bioreactor metagenome</name>
    <dbReference type="NCBI Taxonomy" id="1076179"/>
    <lineage>
        <taxon>unclassified sequences</taxon>
        <taxon>metagenomes</taxon>
        <taxon>ecological metagenomes</taxon>
    </lineage>
</organism>
<gene>
    <name evidence="1" type="ORF">SDC9_211046</name>
</gene>
<sequence length="76" mass="9195">MTQEEFRKLSWSERPPKRNLTLEQFIKEQDAKADKFDYEGTIVCYSTNYAYRVPWHLRSEDAQTAWELGYLEEELD</sequence>
<name>A0A645JKP2_9ZZZZ</name>
<evidence type="ECO:0000313" key="1">
    <source>
        <dbReference type="EMBL" id="MPN63289.1"/>
    </source>
</evidence>
<proteinExistence type="predicted"/>